<keyword evidence="2" id="KW-1185">Reference proteome</keyword>
<proteinExistence type="predicted"/>
<dbReference type="Proteomes" id="UP000475862">
    <property type="component" value="Unassembled WGS sequence"/>
</dbReference>
<evidence type="ECO:0000313" key="2">
    <source>
        <dbReference type="Proteomes" id="UP000475862"/>
    </source>
</evidence>
<gene>
    <name evidence="1" type="ORF">AGLY_010668</name>
</gene>
<evidence type="ECO:0000313" key="1">
    <source>
        <dbReference type="EMBL" id="KAE9531462.1"/>
    </source>
</evidence>
<accession>A0A6G0TE76</accession>
<name>A0A6G0TE76_APHGL</name>
<organism evidence="1 2">
    <name type="scientific">Aphis glycines</name>
    <name type="common">Soybean aphid</name>
    <dbReference type="NCBI Taxonomy" id="307491"/>
    <lineage>
        <taxon>Eukaryota</taxon>
        <taxon>Metazoa</taxon>
        <taxon>Ecdysozoa</taxon>
        <taxon>Arthropoda</taxon>
        <taxon>Hexapoda</taxon>
        <taxon>Insecta</taxon>
        <taxon>Pterygota</taxon>
        <taxon>Neoptera</taxon>
        <taxon>Paraneoptera</taxon>
        <taxon>Hemiptera</taxon>
        <taxon>Sternorrhyncha</taxon>
        <taxon>Aphidomorpha</taxon>
        <taxon>Aphidoidea</taxon>
        <taxon>Aphididae</taxon>
        <taxon>Aphidini</taxon>
        <taxon>Aphis</taxon>
        <taxon>Aphis</taxon>
    </lineage>
</organism>
<comment type="caution">
    <text evidence="1">The sequence shown here is derived from an EMBL/GenBank/DDBJ whole genome shotgun (WGS) entry which is preliminary data.</text>
</comment>
<dbReference type="EMBL" id="VYZN01000041">
    <property type="protein sequence ID" value="KAE9531462.1"/>
    <property type="molecule type" value="Genomic_DNA"/>
</dbReference>
<protein>
    <submittedName>
        <fullName evidence="1">Uncharacterized protein</fullName>
    </submittedName>
</protein>
<reference evidence="1 2" key="1">
    <citation type="submission" date="2019-08" db="EMBL/GenBank/DDBJ databases">
        <title>The genome of the soybean aphid Biotype 1, its phylome, world population structure and adaptation to the North American continent.</title>
        <authorList>
            <person name="Giordano R."/>
            <person name="Donthu R.K."/>
            <person name="Hernandez A.G."/>
            <person name="Wright C.L."/>
            <person name="Zimin A.V."/>
        </authorList>
    </citation>
    <scope>NUCLEOTIDE SEQUENCE [LARGE SCALE GENOMIC DNA]</scope>
    <source>
        <tissue evidence="1">Whole aphids</tissue>
    </source>
</reference>
<dbReference type="AlphaFoldDB" id="A0A6G0TE76"/>
<sequence>MIQTFVNNITSYHTTEGQISYTVLWLFIFSNFTEIYNTHYTSFDNERLYKTKLLKKVNVSERIQFIFEILSAKIALLETSTNLNASRLNDTSHECKGKYKLFLHKSIWTLNVRENLTSYLQAYYKCTYHITTGSGLIILRSFVNWTTDYKLLNETIIYSTILCNHLPISDDSFQYTRTLNKPIFFFVFFDTKIVLKIPKYYFNIMFAFSESNILFCIYII</sequence>